<evidence type="ECO:0000256" key="1">
    <source>
        <dbReference type="ARBA" id="ARBA00001957"/>
    </source>
</evidence>
<dbReference type="Gene3D" id="3.30.559.10">
    <property type="entry name" value="Chloramphenicol acetyltransferase-like domain"/>
    <property type="match status" value="1"/>
</dbReference>
<dbReference type="Gene3D" id="3.30.559.30">
    <property type="entry name" value="Nonribosomal peptide synthetase, condensation domain"/>
    <property type="match status" value="1"/>
</dbReference>
<dbReference type="InterPro" id="IPR010071">
    <property type="entry name" value="AA_adenyl_dom"/>
</dbReference>
<dbReference type="Proteomes" id="UP001596263">
    <property type="component" value="Unassembled WGS sequence"/>
</dbReference>
<feature type="compositionally biased region" description="Basic and acidic residues" evidence="4">
    <location>
        <begin position="1063"/>
        <end position="1081"/>
    </location>
</feature>
<dbReference type="InterPro" id="IPR042099">
    <property type="entry name" value="ANL_N_sf"/>
</dbReference>
<dbReference type="InterPro" id="IPR006162">
    <property type="entry name" value="Ppantetheine_attach_site"/>
</dbReference>
<dbReference type="InterPro" id="IPR045851">
    <property type="entry name" value="AMP-bd_C_sf"/>
</dbReference>
<dbReference type="Pfam" id="PF13193">
    <property type="entry name" value="AMP-binding_C"/>
    <property type="match status" value="1"/>
</dbReference>
<dbReference type="EMBL" id="JBHSKM010000001">
    <property type="protein sequence ID" value="MFC5212324.1"/>
    <property type="molecule type" value="Genomic_DNA"/>
</dbReference>
<feature type="compositionally biased region" description="Basic residues" evidence="4">
    <location>
        <begin position="1082"/>
        <end position="1094"/>
    </location>
</feature>
<dbReference type="InterPro" id="IPR020845">
    <property type="entry name" value="AMP-binding_CS"/>
</dbReference>
<dbReference type="PROSITE" id="PS00012">
    <property type="entry name" value="PHOSPHOPANTETHEINE"/>
    <property type="match status" value="1"/>
</dbReference>
<dbReference type="Gene3D" id="3.40.50.12780">
    <property type="entry name" value="N-terminal domain of ligase-like"/>
    <property type="match status" value="1"/>
</dbReference>
<dbReference type="Pfam" id="PF00668">
    <property type="entry name" value="Condensation"/>
    <property type="match status" value="1"/>
</dbReference>
<evidence type="ECO:0000259" key="5">
    <source>
        <dbReference type="PROSITE" id="PS50075"/>
    </source>
</evidence>
<dbReference type="Pfam" id="PF00550">
    <property type="entry name" value="PP-binding"/>
    <property type="match status" value="1"/>
</dbReference>
<evidence type="ECO:0000256" key="2">
    <source>
        <dbReference type="ARBA" id="ARBA00022450"/>
    </source>
</evidence>
<reference evidence="7" key="1">
    <citation type="journal article" date="2019" name="Int. J. Syst. Evol. Microbiol.">
        <title>The Global Catalogue of Microorganisms (GCM) 10K type strain sequencing project: providing services to taxonomists for standard genome sequencing and annotation.</title>
        <authorList>
            <consortium name="The Broad Institute Genomics Platform"/>
            <consortium name="The Broad Institute Genome Sequencing Center for Infectious Disease"/>
            <person name="Wu L."/>
            <person name="Ma J."/>
        </authorList>
    </citation>
    <scope>NUCLEOTIDE SEQUENCE [LARGE SCALE GENOMIC DNA]</scope>
    <source>
        <strain evidence="7">KCTC 42586</strain>
    </source>
</reference>
<keyword evidence="2" id="KW-0596">Phosphopantetheine</keyword>
<evidence type="ECO:0000313" key="6">
    <source>
        <dbReference type="EMBL" id="MFC5212324.1"/>
    </source>
</evidence>
<comment type="caution">
    <text evidence="6">The sequence shown here is derived from an EMBL/GenBank/DDBJ whole genome shotgun (WGS) entry which is preliminary data.</text>
</comment>
<feature type="region of interest" description="Disordered" evidence="4">
    <location>
        <begin position="964"/>
        <end position="987"/>
    </location>
</feature>
<feature type="domain" description="Carrier" evidence="5">
    <location>
        <begin position="987"/>
        <end position="1063"/>
    </location>
</feature>
<dbReference type="PROSITE" id="PS50075">
    <property type="entry name" value="CARRIER"/>
    <property type="match status" value="1"/>
</dbReference>
<dbReference type="Gene3D" id="1.10.1200.10">
    <property type="entry name" value="ACP-like"/>
    <property type="match status" value="1"/>
</dbReference>
<dbReference type="InterPro" id="IPR001242">
    <property type="entry name" value="Condensation_dom"/>
</dbReference>
<dbReference type="InterPro" id="IPR025110">
    <property type="entry name" value="AMP-bd_C"/>
</dbReference>
<feature type="region of interest" description="Disordered" evidence="4">
    <location>
        <begin position="1063"/>
        <end position="1094"/>
    </location>
</feature>
<dbReference type="NCBIfam" id="TIGR01733">
    <property type="entry name" value="AA-adenyl-dom"/>
    <property type="match status" value="1"/>
</dbReference>
<dbReference type="InterPro" id="IPR009081">
    <property type="entry name" value="PP-bd_ACP"/>
</dbReference>
<dbReference type="SUPFAM" id="SSF52777">
    <property type="entry name" value="CoA-dependent acyltransferases"/>
    <property type="match status" value="2"/>
</dbReference>
<dbReference type="CDD" id="cd19531">
    <property type="entry name" value="LCL_NRPS-like"/>
    <property type="match status" value="1"/>
</dbReference>
<gene>
    <name evidence="6" type="ORF">ACFPQ9_00590</name>
</gene>
<dbReference type="SUPFAM" id="SSF56801">
    <property type="entry name" value="Acetyl-CoA synthetase-like"/>
    <property type="match status" value="1"/>
</dbReference>
<dbReference type="SUPFAM" id="SSF47336">
    <property type="entry name" value="ACP-like"/>
    <property type="match status" value="1"/>
</dbReference>
<name>A0ABW0C9T5_STRCD</name>
<keyword evidence="3" id="KW-0597">Phosphoprotein</keyword>
<dbReference type="PANTHER" id="PTHR45527">
    <property type="entry name" value="NONRIBOSOMAL PEPTIDE SYNTHETASE"/>
    <property type="match status" value="1"/>
</dbReference>
<dbReference type="Gene3D" id="3.30.300.30">
    <property type="match status" value="1"/>
</dbReference>
<dbReference type="PANTHER" id="PTHR45527:SF1">
    <property type="entry name" value="FATTY ACID SYNTHASE"/>
    <property type="match status" value="1"/>
</dbReference>
<keyword evidence="7" id="KW-1185">Reference proteome</keyword>
<dbReference type="CDD" id="cd05930">
    <property type="entry name" value="A_NRPS"/>
    <property type="match status" value="1"/>
</dbReference>
<sequence>MAADDIGTVGEYEDTVEEYEFPTSDAQARLLVLDHMDPGAATYHVPAAFVVRGPFDTAAFGRALDALVARHESLRTVLRTGPDGVPLQIVSEAGRVEPRAERDVPVAEVEARMRAEAARPFDVATGPLLRCTLYAVADGSHRVLLVAHHLVCDGWSLGVLLRELSAGYENETKGLPHTAPELPLQFPDFAAWQRERQAAGEYAGSVAHWAERLRGAPETVALPLDRPRGAVRTAAGGTERFTLPARVRERIAETARARGGTPFMAVFAAYAAFVSRLSGSEDLVIGFPVSGRDRPELQDMVGMLTNTLALRVDLSGDPSYADLIDRLRAALLESQPYQDAPFEAVVDEVAPAREISHDPVVQVVFGYDDDTELTLRLAGAEVDRIHVALDTAKFDFHLQVERWGEDLAAYLIFRTALFDGETVRRWVSCFETLLDGLLAHPDAPLSTIAMLPAAEKERLLTAPQRGAGNCATSHNAPVAARQPNAAPPKAHLVPTLVADRATTRPEATALVCGDRRLTYADLLAQADRLAARLQTLGVLRGDRVGLLLPRDADMGIAALAVLRAGGAYVPLDPAHPPARLAYMITNSGTSLLLTTAETTGVAGIDVPELRVDQDTEPAPPALTPVECAPEDLAYVLYTSGSTGVPKGVAVEHRALLNLAVNVRPVFPVTETDRVLQFVSFGFDVAVSDLFFPWVAGAELHIAQEDERLGEALRARLRDSRITYVFLPPSAAMTLPRAPGALPELRTLAVGGEACPAELVERLGEEGRRIVNAYGPSEATVYSTTADLRPGEPVVIGHAVPGTRAYVLDRRLRPVPVGVTGELYVAGASLARGYIGRPGMTSERFVADPYGPPGSRMYRTGDLCRIDARDVLHYLGRSDSQVKLRGYRIELGEIEAVLAGRPEVTMAAAAVRGEGADQRLVAYVVGPDPAPSDEDLRALLAHRLPGYMVPEVFVRLPELPLNRSGKIDRSRLPEPPSSRPELSASYTAPDSLAERRVSRVWQQVLTLDRVGVHDNFFDLGGNSVRLLTVLAALQEQPEYRDLTLIDLFRHPTVAAVAAHLDRAAGQRAPQEEAARRGSDRRAALHKLRSRKGTTR</sequence>
<evidence type="ECO:0000313" key="7">
    <source>
        <dbReference type="Proteomes" id="UP001596263"/>
    </source>
</evidence>
<comment type="cofactor">
    <cofactor evidence="1">
        <name>pantetheine 4'-phosphate</name>
        <dbReference type="ChEBI" id="CHEBI:47942"/>
    </cofactor>
</comment>
<protein>
    <submittedName>
        <fullName evidence="6">Amino acid adenylation domain-containing protein</fullName>
    </submittedName>
</protein>
<organism evidence="6 7">
    <name type="scientific">Streptomyces coerulescens</name>
    <dbReference type="NCBI Taxonomy" id="29304"/>
    <lineage>
        <taxon>Bacteria</taxon>
        <taxon>Bacillati</taxon>
        <taxon>Actinomycetota</taxon>
        <taxon>Actinomycetes</taxon>
        <taxon>Kitasatosporales</taxon>
        <taxon>Streptomycetaceae</taxon>
        <taxon>Streptomyces</taxon>
    </lineage>
</organism>
<evidence type="ECO:0000256" key="4">
    <source>
        <dbReference type="SAM" id="MobiDB-lite"/>
    </source>
</evidence>
<dbReference type="InterPro" id="IPR036736">
    <property type="entry name" value="ACP-like_sf"/>
</dbReference>
<accession>A0ABW0C9T5</accession>
<dbReference type="InterPro" id="IPR023213">
    <property type="entry name" value="CAT-like_dom_sf"/>
</dbReference>
<dbReference type="InterPro" id="IPR000873">
    <property type="entry name" value="AMP-dep_synth/lig_dom"/>
</dbReference>
<dbReference type="RefSeq" id="WP_380844674.1">
    <property type="nucleotide sequence ID" value="NZ_JBHSKM010000001.1"/>
</dbReference>
<evidence type="ECO:0000256" key="3">
    <source>
        <dbReference type="ARBA" id="ARBA00022553"/>
    </source>
</evidence>
<dbReference type="PROSITE" id="PS00455">
    <property type="entry name" value="AMP_BINDING"/>
    <property type="match status" value="1"/>
</dbReference>
<proteinExistence type="predicted"/>
<dbReference type="Pfam" id="PF00501">
    <property type="entry name" value="AMP-binding"/>
    <property type="match status" value="1"/>
</dbReference>